<sequence>MSTTLATSDLTKLRDEITAAITAAGITAVAYLPDRLNPPLALVQPGSPYIEPSKTSRPGAVRWAIHHEVILLVAPGDKRHQTVSLDALIEDSLGALVPFGIDQVAQPYSLQIGQNGPSYFAARIQLTTTR</sequence>
<accession>A0A9Q2ZKN7</accession>
<evidence type="ECO:0000313" key="1">
    <source>
        <dbReference type="EMBL" id="MBT1542016.1"/>
    </source>
</evidence>
<name>A0A9Q2ZKN7_9MICO</name>
<dbReference type="AlphaFoldDB" id="A0A9Q2ZKN7"/>
<dbReference type="Proteomes" id="UP000709437">
    <property type="component" value="Unassembled WGS sequence"/>
</dbReference>
<protein>
    <submittedName>
        <fullName evidence="1">Uncharacterized protein</fullName>
    </submittedName>
</protein>
<dbReference type="EMBL" id="JAHEWX010000010">
    <property type="protein sequence ID" value="MBT1542016.1"/>
    <property type="molecule type" value="Genomic_DNA"/>
</dbReference>
<reference evidence="1" key="1">
    <citation type="submission" date="2021-05" db="EMBL/GenBank/DDBJ databases">
        <title>Whole genome sequence of Curtobacterium flaccumfaciens pv. flaccumfaciens strain CFBP 3417.</title>
        <authorList>
            <person name="Osdaghi E."/>
            <person name="Taghouti G."/>
            <person name="Portier P."/>
            <person name="Fazliarab A."/>
            <person name="Taghavi S.M."/>
            <person name="Briand M."/>
            <person name="Le-Saux M."/>
            <person name="Jacques M.-A."/>
        </authorList>
    </citation>
    <scope>NUCLEOTIDE SEQUENCE</scope>
    <source>
        <strain evidence="1">CFBP 3417</strain>
    </source>
</reference>
<evidence type="ECO:0000313" key="2">
    <source>
        <dbReference type="Proteomes" id="UP000709437"/>
    </source>
</evidence>
<organism evidence="1 2">
    <name type="scientific">Curtobacterium flaccumfaciens pv. flaccumfaciens</name>
    <dbReference type="NCBI Taxonomy" id="138532"/>
    <lineage>
        <taxon>Bacteria</taxon>
        <taxon>Bacillati</taxon>
        <taxon>Actinomycetota</taxon>
        <taxon>Actinomycetes</taxon>
        <taxon>Micrococcales</taxon>
        <taxon>Microbacteriaceae</taxon>
        <taxon>Curtobacterium</taxon>
    </lineage>
</organism>
<dbReference type="RefSeq" id="WP_214563097.1">
    <property type="nucleotide sequence ID" value="NZ_JAHEWX010000010.1"/>
</dbReference>
<proteinExistence type="predicted"/>
<comment type="caution">
    <text evidence="1">The sequence shown here is derived from an EMBL/GenBank/DDBJ whole genome shotgun (WGS) entry which is preliminary data.</text>
</comment>
<gene>
    <name evidence="1" type="ORF">KK103_09600</name>
</gene>